<keyword evidence="8" id="KW-1185">Reference proteome</keyword>
<evidence type="ECO:0000256" key="4">
    <source>
        <dbReference type="ARBA" id="ARBA00023136"/>
    </source>
</evidence>
<evidence type="ECO:0000313" key="7">
    <source>
        <dbReference type="EMBL" id="MDO1581356.1"/>
    </source>
</evidence>
<comment type="caution">
    <text evidence="7">The sequence shown here is derived from an EMBL/GenBank/DDBJ whole genome shotgun (WGS) entry which is preliminary data.</text>
</comment>
<protein>
    <submittedName>
        <fullName evidence="7">MipA/OmpV family protein</fullName>
    </submittedName>
</protein>
<dbReference type="PANTHER" id="PTHR38776:SF1">
    <property type="entry name" value="MLTA-INTERACTING PROTEIN-RELATED"/>
    <property type="match status" value="1"/>
</dbReference>
<dbReference type="Proteomes" id="UP001169006">
    <property type="component" value="Unassembled WGS sequence"/>
</dbReference>
<gene>
    <name evidence="7" type="ORF">Q2T52_04535</name>
</gene>
<comment type="subcellular location">
    <subcellularLocation>
        <location evidence="1">Cell outer membrane</location>
    </subcellularLocation>
</comment>
<organism evidence="7 8">
    <name type="scientific">Rhizobium oryzicola</name>
    <dbReference type="NCBI Taxonomy" id="1232668"/>
    <lineage>
        <taxon>Bacteria</taxon>
        <taxon>Pseudomonadati</taxon>
        <taxon>Pseudomonadota</taxon>
        <taxon>Alphaproteobacteria</taxon>
        <taxon>Hyphomicrobiales</taxon>
        <taxon>Rhizobiaceae</taxon>
        <taxon>Rhizobium/Agrobacterium group</taxon>
        <taxon>Rhizobium</taxon>
    </lineage>
</organism>
<comment type="similarity">
    <text evidence="2">Belongs to the MipA/OmpV family.</text>
</comment>
<reference evidence="7" key="1">
    <citation type="journal article" date="2015" name="Int. J. Syst. Evol. Microbiol.">
        <title>Rhizobium oryzicola sp. nov., potential plant-growth-promoting endophytic bacteria isolated from rice roots.</title>
        <authorList>
            <person name="Zhang X.X."/>
            <person name="Gao J.S."/>
            <person name="Cao Y.H."/>
            <person name="Sheirdil R.A."/>
            <person name="Wang X.C."/>
            <person name="Zhang L."/>
        </authorList>
    </citation>
    <scope>NUCLEOTIDE SEQUENCE</scope>
    <source>
        <strain evidence="7">05753</strain>
    </source>
</reference>
<dbReference type="InterPro" id="IPR010583">
    <property type="entry name" value="MipA"/>
</dbReference>
<dbReference type="RefSeq" id="WP_302075467.1">
    <property type="nucleotide sequence ID" value="NZ_JAUKWQ010000001.1"/>
</dbReference>
<evidence type="ECO:0000256" key="3">
    <source>
        <dbReference type="ARBA" id="ARBA00022729"/>
    </source>
</evidence>
<keyword evidence="5" id="KW-0998">Cell outer membrane</keyword>
<keyword evidence="3 6" id="KW-0732">Signal</keyword>
<evidence type="ECO:0000256" key="1">
    <source>
        <dbReference type="ARBA" id="ARBA00004442"/>
    </source>
</evidence>
<feature type="chain" id="PRO_5045527248" evidence="6">
    <location>
        <begin position="29"/>
        <end position="275"/>
    </location>
</feature>
<evidence type="ECO:0000256" key="5">
    <source>
        <dbReference type="ARBA" id="ARBA00023237"/>
    </source>
</evidence>
<proteinExistence type="inferred from homology"/>
<evidence type="ECO:0000256" key="2">
    <source>
        <dbReference type="ARBA" id="ARBA00005722"/>
    </source>
</evidence>
<feature type="signal peptide" evidence="6">
    <location>
        <begin position="1"/>
        <end position="28"/>
    </location>
</feature>
<name>A0ABT8SSR8_9HYPH</name>
<dbReference type="EMBL" id="JAUKWQ010000001">
    <property type="protein sequence ID" value="MDO1581356.1"/>
    <property type="molecule type" value="Genomic_DNA"/>
</dbReference>
<dbReference type="PANTHER" id="PTHR38776">
    <property type="entry name" value="MLTA-INTERACTING PROTEIN-RELATED"/>
    <property type="match status" value="1"/>
</dbReference>
<evidence type="ECO:0000313" key="8">
    <source>
        <dbReference type="Proteomes" id="UP001169006"/>
    </source>
</evidence>
<keyword evidence="4" id="KW-0472">Membrane</keyword>
<evidence type="ECO:0000256" key="6">
    <source>
        <dbReference type="SAM" id="SignalP"/>
    </source>
</evidence>
<sequence>MERNAPRLAPFVLGFALASAAAVQPALAEDTSDKSEKTHILTLGTSIELAPSYPGASHRRFSAMPSIDIRRMDEPQEFSPPDDSIDYGLIDFGNFSAGPVIGLRDGRGPHDSSSLNGLYRIKGGFEVGAFAQYWIFPNQWRVRAEVRGALTNRTGLVYDVGSDAFAQVGDDWVLSIGPRLSFGDKTYMENYFGISPDESALNGRLPAFKAGSGLKSIGLTASASYDLSEDWTFQVYGRYDRLVGDARRSPITAMIGDKNQWTVGIGLTKAFKIDF</sequence>
<reference evidence="7" key="2">
    <citation type="submission" date="2023-07" db="EMBL/GenBank/DDBJ databases">
        <authorList>
            <person name="Sun H."/>
        </authorList>
    </citation>
    <scope>NUCLEOTIDE SEQUENCE</scope>
    <source>
        <strain evidence="7">05753</strain>
    </source>
</reference>
<dbReference type="Pfam" id="PF06629">
    <property type="entry name" value="MipA"/>
    <property type="match status" value="1"/>
</dbReference>
<dbReference type="SUPFAM" id="SSF56935">
    <property type="entry name" value="Porins"/>
    <property type="match status" value="1"/>
</dbReference>
<accession>A0ABT8SSR8</accession>